<reference evidence="3" key="1">
    <citation type="journal article" date="2019" name="Int. J. Syst. Evol. Microbiol.">
        <title>The Global Catalogue of Microorganisms (GCM) 10K type strain sequencing project: providing services to taxonomists for standard genome sequencing and annotation.</title>
        <authorList>
            <consortium name="The Broad Institute Genomics Platform"/>
            <consortium name="The Broad Institute Genome Sequencing Center for Infectious Disease"/>
            <person name="Wu L."/>
            <person name="Ma J."/>
        </authorList>
    </citation>
    <scope>NUCLEOTIDE SEQUENCE [LARGE SCALE GENOMIC DNA]</scope>
    <source>
        <strain evidence="3">JCM 17326</strain>
    </source>
</reference>
<evidence type="ECO:0000256" key="1">
    <source>
        <dbReference type="SAM" id="MobiDB-lite"/>
    </source>
</evidence>
<evidence type="ECO:0000313" key="2">
    <source>
        <dbReference type="EMBL" id="GAA3558470.1"/>
    </source>
</evidence>
<protein>
    <submittedName>
        <fullName evidence="2">Uncharacterized protein</fullName>
    </submittedName>
</protein>
<feature type="region of interest" description="Disordered" evidence="1">
    <location>
        <begin position="41"/>
        <end position="67"/>
    </location>
</feature>
<feature type="compositionally biased region" description="Basic and acidic residues" evidence="1">
    <location>
        <begin position="41"/>
        <end position="52"/>
    </location>
</feature>
<accession>A0ABP6WZB7</accession>
<keyword evidence="3" id="KW-1185">Reference proteome</keyword>
<name>A0ABP6WZB7_9ACTN</name>
<comment type="caution">
    <text evidence="2">The sequence shown here is derived from an EMBL/GenBank/DDBJ whole genome shotgun (WGS) entry which is preliminary data.</text>
</comment>
<proteinExistence type="predicted"/>
<evidence type="ECO:0000313" key="3">
    <source>
        <dbReference type="Proteomes" id="UP001500630"/>
    </source>
</evidence>
<sequence>MALAITSAMAERQMFAVHTSRMRNSPLTSANLAASIRSGERDFGNAARRGEGDELDGARLQMEAASR</sequence>
<organism evidence="2 3">
    <name type="scientific">Nonomuraea rosea</name>
    <dbReference type="NCBI Taxonomy" id="638574"/>
    <lineage>
        <taxon>Bacteria</taxon>
        <taxon>Bacillati</taxon>
        <taxon>Actinomycetota</taxon>
        <taxon>Actinomycetes</taxon>
        <taxon>Streptosporangiales</taxon>
        <taxon>Streptosporangiaceae</taxon>
        <taxon>Nonomuraea</taxon>
    </lineage>
</organism>
<gene>
    <name evidence="2" type="ORF">GCM10022419_043860</name>
</gene>
<dbReference type="Proteomes" id="UP001500630">
    <property type="component" value="Unassembled WGS sequence"/>
</dbReference>
<dbReference type="EMBL" id="BAABDQ010000008">
    <property type="protein sequence ID" value="GAA3558470.1"/>
    <property type="molecule type" value="Genomic_DNA"/>
</dbReference>